<dbReference type="AlphaFoldDB" id="A0A0K2UMU3"/>
<name>A0A0K2UMU3_LEPSM</name>
<reference evidence="1" key="1">
    <citation type="submission" date="2014-05" db="EMBL/GenBank/DDBJ databases">
        <authorList>
            <person name="Chronopoulou M."/>
        </authorList>
    </citation>
    <scope>NUCLEOTIDE SEQUENCE</scope>
    <source>
        <tissue evidence="1">Whole organism</tissue>
    </source>
</reference>
<dbReference type="EMBL" id="HACA01021831">
    <property type="protein sequence ID" value="CDW39192.1"/>
    <property type="molecule type" value="Transcribed_RNA"/>
</dbReference>
<evidence type="ECO:0000313" key="1">
    <source>
        <dbReference type="EMBL" id="CDW39192.1"/>
    </source>
</evidence>
<protein>
    <submittedName>
        <fullName evidence="1">Uncharacterized protein</fullName>
    </submittedName>
</protein>
<accession>A0A0K2UMU3</accession>
<organism evidence="1">
    <name type="scientific">Lepeophtheirus salmonis</name>
    <name type="common">Salmon louse</name>
    <name type="synonym">Caligus salmonis</name>
    <dbReference type="NCBI Taxonomy" id="72036"/>
    <lineage>
        <taxon>Eukaryota</taxon>
        <taxon>Metazoa</taxon>
        <taxon>Ecdysozoa</taxon>
        <taxon>Arthropoda</taxon>
        <taxon>Crustacea</taxon>
        <taxon>Multicrustacea</taxon>
        <taxon>Hexanauplia</taxon>
        <taxon>Copepoda</taxon>
        <taxon>Siphonostomatoida</taxon>
        <taxon>Caligidae</taxon>
        <taxon>Lepeophtheirus</taxon>
    </lineage>
</organism>
<proteinExistence type="predicted"/>
<sequence length="30" mass="3741">MRNCTWNQKPQEHEDSVLTRTLKRWTQIQL</sequence>